<dbReference type="PANTHER" id="PTHR30614">
    <property type="entry name" value="MEMBRANE COMPONENT OF AMINO ACID ABC TRANSPORTER"/>
    <property type="match status" value="1"/>
</dbReference>
<keyword evidence="6 8" id="KW-1133">Transmembrane helix</keyword>
<feature type="region of interest" description="Disordered" evidence="9">
    <location>
        <begin position="229"/>
        <end position="276"/>
    </location>
</feature>
<dbReference type="InterPro" id="IPR043429">
    <property type="entry name" value="ArtM/GltK/GlnP/TcyL/YhdX-like"/>
</dbReference>
<keyword evidence="5" id="KW-0029">Amino-acid transport</keyword>
<gene>
    <name evidence="11" type="ORF">CCE02nite_25970</name>
</gene>
<dbReference type="InterPro" id="IPR010065">
    <property type="entry name" value="AA_ABC_transptr_permease_3TM"/>
</dbReference>
<evidence type="ECO:0000313" key="12">
    <source>
        <dbReference type="Proteomes" id="UP000316659"/>
    </source>
</evidence>
<feature type="transmembrane region" description="Helical" evidence="8">
    <location>
        <begin position="186"/>
        <end position="207"/>
    </location>
</feature>
<evidence type="ECO:0000256" key="2">
    <source>
        <dbReference type="ARBA" id="ARBA00022448"/>
    </source>
</evidence>
<feature type="compositionally biased region" description="Polar residues" evidence="9">
    <location>
        <begin position="257"/>
        <end position="267"/>
    </location>
</feature>
<evidence type="ECO:0000256" key="8">
    <source>
        <dbReference type="RuleBase" id="RU363032"/>
    </source>
</evidence>
<protein>
    <submittedName>
        <fullName evidence="11">Ectoine/hydroxyectoine ABC transporter permease subunit EhuC</fullName>
    </submittedName>
</protein>
<dbReference type="InterPro" id="IPR014342">
    <property type="entry name" value="Ectoine_EhuC"/>
</dbReference>
<dbReference type="InterPro" id="IPR035906">
    <property type="entry name" value="MetI-like_sf"/>
</dbReference>
<reference evidence="11 12" key="1">
    <citation type="submission" date="2019-06" db="EMBL/GenBank/DDBJ databases">
        <title>Whole genome shotgun sequence of Cellulosimicrobium cellulans NBRC 15516.</title>
        <authorList>
            <person name="Hosoyama A."/>
            <person name="Uohara A."/>
            <person name="Ohji S."/>
            <person name="Ichikawa N."/>
        </authorList>
    </citation>
    <scope>NUCLEOTIDE SEQUENCE [LARGE SCALE GENOMIC DNA]</scope>
    <source>
        <strain evidence="11 12">NBRC 15516</strain>
    </source>
</reference>
<comment type="subcellular location">
    <subcellularLocation>
        <location evidence="1 8">Cell membrane</location>
        <topology evidence="1 8">Multi-pass membrane protein</topology>
    </subcellularLocation>
</comment>
<proteinExistence type="inferred from homology"/>
<dbReference type="GO" id="GO:0022857">
    <property type="term" value="F:transmembrane transporter activity"/>
    <property type="evidence" value="ECO:0007669"/>
    <property type="project" value="InterPro"/>
</dbReference>
<dbReference type="PROSITE" id="PS50928">
    <property type="entry name" value="ABC_TM1"/>
    <property type="match status" value="1"/>
</dbReference>
<keyword evidence="4 8" id="KW-0812">Transmembrane</keyword>
<dbReference type="SUPFAM" id="SSF161098">
    <property type="entry name" value="MetI-like"/>
    <property type="match status" value="1"/>
</dbReference>
<feature type="transmembrane region" description="Helical" evidence="8">
    <location>
        <begin position="141"/>
        <end position="166"/>
    </location>
</feature>
<dbReference type="RefSeq" id="WP_141390040.1">
    <property type="nucleotide sequence ID" value="NZ_BJNZ01000016.1"/>
</dbReference>
<keyword evidence="7 8" id="KW-0472">Membrane</keyword>
<dbReference type="NCBIfam" id="TIGR01726">
    <property type="entry name" value="HEQRo_perm_3TM"/>
    <property type="match status" value="1"/>
</dbReference>
<dbReference type="AlphaFoldDB" id="A0A4Y4E4X9"/>
<dbReference type="Gene3D" id="1.10.3720.10">
    <property type="entry name" value="MetI-like"/>
    <property type="match status" value="1"/>
</dbReference>
<dbReference type="GO" id="GO:0006865">
    <property type="term" value="P:amino acid transport"/>
    <property type="evidence" value="ECO:0007669"/>
    <property type="project" value="UniProtKB-KW"/>
</dbReference>
<dbReference type="PANTHER" id="PTHR30614:SF0">
    <property type="entry name" value="L-CYSTINE TRANSPORT SYSTEM PERMEASE PROTEIN TCYL"/>
    <property type="match status" value="1"/>
</dbReference>
<organism evidence="11 12">
    <name type="scientific">Cellulosimicrobium cellulans</name>
    <name type="common">Arthrobacter luteus</name>
    <dbReference type="NCBI Taxonomy" id="1710"/>
    <lineage>
        <taxon>Bacteria</taxon>
        <taxon>Bacillati</taxon>
        <taxon>Actinomycetota</taxon>
        <taxon>Actinomycetes</taxon>
        <taxon>Micrococcales</taxon>
        <taxon>Promicromonosporaceae</taxon>
        <taxon>Cellulosimicrobium</taxon>
    </lineage>
</organism>
<dbReference type="Pfam" id="PF00528">
    <property type="entry name" value="BPD_transp_1"/>
    <property type="match status" value="1"/>
</dbReference>
<evidence type="ECO:0000313" key="11">
    <source>
        <dbReference type="EMBL" id="GED10598.1"/>
    </source>
</evidence>
<evidence type="ECO:0000256" key="5">
    <source>
        <dbReference type="ARBA" id="ARBA00022970"/>
    </source>
</evidence>
<evidence type="ECO:0000256" key="1">
    <source>
        <dbReference type="ARBA" id="ARBA00004651"/>
    </source>
</evidence>
<comment type="similarity">
    <text evidence="8">Belongs to the binding-protein-dependent transport system permease family.</text>
</comment>
<evidence type="ECO:0000256" key="3">
    <source>
        <dbReference type="ARBA" id="ARBA00022475"/>
    </source>
</evidence>
<feature type="transmembrane region" description="Helical" evidence="8">
    <location>
        <begin position="20"/>
        <end position="40"/>
    </location>
</feature>
<evidence type="ECO:0000259" key="10">
    <source>
        <dbReference type="PROSITE" id="PS50928"/>
    </source>
</evidence>
<evidence type="ECO:0000256" key="4">
    <source>
        <dbReference type="ARBA" id="ARBA00022692"/>
    </source>
</evidence>
<keyword evidence="3" id="KW-1003">Cell membrane</keyword>
<dbReference type="InterPro" id="IPR000515">
    <property type="entry name" value="MetI-like"/>
</dbReference>
<dbReference type="NCBIfam" id="TIGR03004">
    <property type="entry name" value="ectoine_ehuC"/>
    <property type="match status" value="1"/>
</dbReference>
<accession>A0A4Y4E4X9</accession>
<feature type="transmembrane region" description="Helical" evidence="8">
    <location>
        <begin position="61"/>
        <end position="82"/>
    </location>
</feature>
<evidence type="ECO:0000256" key="9">
    <source>
        <dbReference type="SAM" id="MobiDB-lite"/>
    </source>
</evidence>
<dbReference type="Proteomes" id="UP000316659">
    <property type="component" value="Unassembled WGS sequence"/>
</dbReference>
<keyword evidence="2 8" id="KW-0813">Transport</keyword>
<dbReference type="CDD" id="cd06261">
    <property type="entry name" value="TM_PBP2"/>
    <property type="match status" value="1"/>
</dbReference>
<feature type="transmembrane region" description="Helical" evidence="8">
    <location>
        <begin position="88"/>
        <end position="107"/>
    </location>
</feature>
<name>A0A4Y4E4X9_CELCE</name>
<dbReference type="EMBL" id="BJNZ01000016">
    <property type="protein sequence ID" value="GED10598.1"/>
    <property type="molecule type" value="Genomic_DNA"/>
</dbReference>
<evidence type="ECO:0000256" key="6">
    <source>
        <dbReference type="ARBA" id="ARBA00022989"/>
    </source>
</evidence>
<dbReference type="GO" id="GO:0043190">
    <property type="term" value="C:ATP-binding cassette (ABC) transporter complex"/>
    <property type="evidence" value="ECO:0007669"/>
    <property type="project" value="InterPro"/>
</dbReference>
<comment type="caution">
    <text evidence="11">The sequence shown here is derived from an EMBL/GenBank/DDBJ whole genome shotgun (WGS) entry which is preliminary data.</text>
</comment>
<sequence length="276" mass="29939">MSDDIQTLVARLPQLGDAVLVTLQLTVGGALLAMVVALLLGFGSRTRSLWVRGPSRVVVEFFRGTSLVVQFFWLFFVLPAFGVKLESMAVGILALGLNYGAYGAEVVRGSINAVPRGQWEACTALNLGPVHRIRRVIFPQAWALMIPLLANLLIQLLKGSALATYVYLHDVFFWTDQLRTATRDTFFSFTVGLLVYFVIAYLLTWCMNALEARAKRRLGAGPTRPTFREVFRVRPADPTPSGGAQPLRTAAGASAVTPGTTSGQPVTVGTPRGEDA</sequence>
<evidence type="ECO:0000256" key="7">
    <source>
        <dbReference type="ARBA" id="ARBA00023136"/>
    </source>
</evidence>
<feature type="domain" description="ABC transmembrane type-1" evidence="10">
    <location>
        <begin position="19"/>
        <end position="204"/>
    </location>
</feature>